<dbReference type="AlphaFoldDB" id="A0A7C8L104"/>
<protein>
    <submittedName>
        <fullName evidence="2">Uncharacterized protein</fullName>
    </submittedName>
</protein>
<evidence type="ECO:0000256" key="1">
    <source>
        <dbReference type="SAM" id="Phobius"/>
    </source>
</evidence>
<dbReference type="Proteomes" id="UP000480246">
    <property type="component" value="Unassembled WGS sequence"/>
</dbReference>
<reference evidence="2 3" key="1">
    <citation type="submission" date="2019-10" db="EMBL/GenBank/DDBJ databases">
        <title>Gracilibacillus sp. nov. isolated from rice seeds.</title>
        <authorList>
            <person name="He S."/>
        </authorList>
    </citation>
    <scope>NUCLEOTIDE SEQUENCE [LARGE SCALE GENOMIC DNA]</scope>
    <source>
        <strain evidence="2 3">TD8</strain>
    </source>
</reference>
<gene>
    <name evidence="2" type="ORF">F9U64_01055</name>
</gene>
<dbReference type="EMBL" id="WEID01000005">
    <property type="protein sequence ID" value="KAB8139242.1"/>
    <property type="molecule type" value="Genomic_DNA"/>
</dbReference>
<keyword evidence="1" id="KW-0812">Transmembrane</keyword>
<organism evidence="2 3">
    <name type="scientific">Gracilibacillus oryzae</name>
    <dbReference type="NCBI Taxonomy" id="1672701"/>
    <lineage>
        <taxon>Bacteria</taxon>
        <taxon>Bacillati</taxon>
        <taxon>Bacillota</taxon>
        <taxon>Bacilli</taxon>
        <taxon>Bacillales</taxon>
        <taxon>Bacillaceae</taxon>
        <taxon>Gracilibacillus</taxon>
    </lineage>
</organism>
<name>A0A7C8L104_9BACI</name>
<proteinExistence type="predicted"/>
<feature type="transmembrane region" description="Helical" evidence="1">
    <location>
        <begin position="20"/>
        <end position="39"/>
    </location>
</feature>
<keyword evidence="1" id="KW-1133">Transmembrane helix</keyword>
<dbReference type="RefSeq" id="WP_153400919.1">
    <property type="nucleotide sequence ID" value="NZ_ML762424.1"/>
</dbReference>
<keyword evidence="3" id="KW-1185">Reference proteome</keyword>
<accession>A0A7C8L104</accession>
<keyword evidence="1" id="KW-0472">Membrane</keyword>
<dbReference type="OrthoDB" id="7867880at2"/>
<evidence type="ECO:0000313" key="3">
    <source>
        <dbReference type="Proteomes" id="UP000480246"/>
    </source>
</evidence>
<comment type="caution">
    <text evidence="2">The sequence shown here is derived from an EMBL/GenBank/DDBJ whole genome shotgun (WGS) entry which is preliminary data.</text>
</comment>
<sequence length="321" mass="37637">MDNKRKMKWDLSFKETITSIIVPIIVAVITVIVAGIFQLKAINESSKVQMEAAIKAAEAQIEAAEITKVNKIEYDFKDSYKWNVNESDNYIPLKKGNYWMYSGEYYGFSPRYREYFKKKITMKLEILKEIKNEKLNISFYIVNNYPVNIRSTIKQRFDEMNKNELTSVEPIELINNENKSGLLLVANKLFHIPNKEIQGVVDFLNDPQKVVNHKLSNPSPLLTYDDLLFEFPLFEGQRFGDIETITNPNLSYFWYVNDVTEINALNENKFENVQIFNLIYNTNPDQQNIEFRPYLGIIRYSVTHKGVPDDLYLDLEEFELK</sequence>
<evidence type="ECO:0000313" key="2">
    <source>
        <dbReference type="EMBL" id="KAB8139242.1"/>
    </source>
</evidence>